<reference evidence="3" key="1">
    <citation type="submission" date="2021-11" db="EMBL/GenBank/DDBJ databases">
        <title>Cultivation dependent microbiological survey of springs from the worlds oldest radium mine currently devoted to the extraction of radon-saturated water.</title>
        <authorList>
            <person name="Kapinusova G."/>
            <person name="Smrhova T."/>
            <person name="Strejcek M."/>
            <person name="Suman J."/>
            <person name="Jani K."/>
            <person name="Pajer P."/>
            <person name="Uhlik O."/>
        </authorList>
    </citation>
    <scope>NUCLEOTIDE SEQUENCE [LARGE SCALE GENOMIC DNA]</scope>
    <source>
        <strain evidence="3">J379</strain>
    </source>
</reference>
<dbReference type="InterPro" id="IPR009057">
    <property type="entry name" value="Homeodomain-like_sf"/>
</dbReference>
<evidence type="ECO:0000313" key="2">
    <source>
        <dbReference type="EMBL" id="UUY04316.1"/>
    </source>
</evidence>
<feature type="domain" description="DNA-binding" evidence="1">
    <location>
        <begin position="1"/>
        <end position="66"/>
    </location>
</feature>
<dbReference type="RefSeq" id="WP_353864801.1">
    <property type="nucleotide sequence ID" value="NZ_CP088295.1"/>
</dbReference>
<dbReference type="InterPro" id="IPR036397">
    <property type="entry name" value="RNaseH_sf"/>
</dbReference>
<evidence type="ECO:0000313" key="3">
    <source>
        <dbReference type="Proteomes" id="UP001058860"/>
    </source>
</evidence>
<dbReference type="SUPFAM" id="SSF53098">
    <property type="entry name" value="Ribonuclease H-like"/>
    <property type="match status" value="1"/>
</dbReference>
<accession>A0ABY5PI47</accession>
<organism evidence="2 3">
    <name type="scientific">Svornostia abyssi</name>
    <dbReference type="NCBI Taxonomy" id="2898438"/>
    <lineage>
        <taxon>Bacteria</taxon>
        <taxon>Bacillati</taxon>
        <taxon>Actinomycetota</taxon>
        <taxon>Thermoleophilia</taxon>
        <taxon>Solirubrobacterales</taxon>
        <taxon>Baekduiaceae</taxon>
        <taxon>Svornostia</taxon>
    </lineage>
</organism>
<dbReference type="EMBL" id="CP088295">
    <property type="protein sequence ID" value="UUY04316.1"/>
    <property type="molecule type" value="Genomic_DNA"/>
</dbReference>
<dbReference type="SUPFAM" id="SSF46689">
    <property type="entry name" value="Homeodomain-like"/>
    <property type="match status" value="1"/>
</dbReference>
<name>A0ABY5PI47_9ACTN</name>
<dbReference type="Proteomes" id="UP001058860">
    <property type="component" value="Chromosome"/>
</dbReference>
<dbReference type="InterPro" id="IPR012337">
    <property type="entry name" value="RNaseH-like_sf"/>
</dbReference>
<evidence type="ECO:0000259" key="1">
    <source>
        <dbReference type="Pfam" id="PF13011"/>
    </source>
</evidence>
<dbReference type="InterPro" id="IPR024967">
    <property type="entry name" value="DNA-bd_IS481-type"/>
</dbReference>
<proteinExistence type="predicted"/>
<sequence length="226" mass="24881">MKLHANARLSPIGRRLLIERIERDGWTVQAAAESAGISPRSVYKWRSRWRAEGDAGLVDRSSAPTVVANRTDERTIGVIAALRRLRFTGPEIAETLAMPLSTVSGILTRTGMGRLGRLGMEPAERYERQVAGELIHIDVKKLGVINGVGHRISGQRASQSATRRARRRGGPKGWEFVHVAIDDATRLAYAEVLGDEKATTAIAFLRRAVRFFESHGMTVCELLTDG</sequence>
<keyword evidence="3" id="KW-1185">Reference proteome</keyword>
<dbReference type="Pfam" id="PF13011">
    <property type="entry name" value="LZ_Tnp_IS481"/>
    <property type="match status" value="1"/>
</dbReference>
<dbReference type="Gene3D" id="3.30.420.10">
    <property type="entry name" value="Ribonuclease H-like superfamily/Ribonuclease H"/>
    <property type="match status" value="1"/>
</dbReference>
<protein>
    <submittedName>
        <fullName evidence="2">Helix-turn-helix domain-containing protein</fullName>
    </submittedName>
</protein>
<gene>
    <name evidence="2" type="ORF">LRS13_01930</name>
</gene>